<dbReference type="AlphaFoldDB" id="A0A391NNA9"/>
<dbReference type="Gene3D" id="2.120.10.80">
    <property type="entry name" value="Kelch-type beta propeller"/>
    <property type="match status" value="1"/>
</dbReference>
<dbReference type="SUPFAM" id="SSF117281">
    <property type="entry name" value="Kelch motif"/>
    <property type="match status" value="1"/>
</dbReference>
<protein>
    <submittedName>
        <fullName evidence="1">Uncharacterized protein</fullName>
    </submittedName>
</protein>
<accession>A0A391NNA9</accession>
<name>A0A391NNA9_9EUKA</name>
<dbReference type="EMBL" id="BDIP01002376">
    <property type="protein sequence ID" value="GCA63125.1"/>
    <property type="molecule type" value="Genomic_DNA"/>
</dbReference>
<dbReference type="InterPro" id="IPR015915">
    <property type="entry name" value="Kelch-typ_b-propeller"/>
</dbReference>
<organism evidence="1 2">
    <name type="scientific">Kipferlia bialata</name>
    <dbReference type="NCBI Taxonomy" id="797122"/>
    <lineage>
        <taxon>Eukaryota</taxon>
        <taxon>Metamonada</taxon>
        <taxon>Carpediemonas-like organisms</taxon>
        <taxon>Kipferlia</taxon>
    </lineage>
</organism>
<sequence length="375" mass="41965">MSGNDPPFSMDEAITLVPCTLPFALSTQRPFTHHSLEYLVDCGFGCVYVQLEDDTYLGTATRIYEAHDLVNGISTSVSCLQSDGDLLSVFPSVATQYSPASSHGLVVRYGVEYEEGECRKVVIYDIADPSATPRLSQKHATQYIGGDGMLVRLPDGYALRCPHDEPLEDPVTCALDGYFVFVPDGSFANPDSGGAWIYDQDTDVFIEDSRACPDFDSSHVPVVVDDTLHVFSQPSTWRKHWVYSFRHGWREEEPLPRTLSRISCAQSYGRLIVLTCVDGFHLYDTISGDWSRVGDLLDSHGLFERNLFSVRVSPNQMLCVEDHRVLHANNRDHGVLHPRLLTLNPGLLYPSVDMGWGRLLESDLDWRVTLGIDRD</sequence>
<evidence type="ECO:0000313" key="1">
    <source>
        <dbReference type="EMBL" id="GCA63125.1"/>
    </source>
</evidence>
<dbReference type="Proteomes" id="UP000265618">
    <property type="component" value="Unassembled WGS sequence"/>
</dbReference>
<proteinExistence type="predicted"/>
<reference evidence="1 2" key="1">
    <citation type="journal article" date="2018" name="PLoS ONE">
        <title>The draft genome of Kipferlia bialata reveals reductive genome evolution in fornicate parasites.</title>
        <authorList>
            <person name="Tanifuji G."/>
            <person name="Takabayashi S."/>
            <person name="Kume K."/>
            <person name="Takagi M."/>
            <person name="Nakayama T."/>
            <person name="Kamikawa R."/>
            <person name="Inagaki Y."/>
            <person name="Hashimoto T."/>
        </authorList>
    </citation>
    <scope>NUCLEOTIDE SEQUENCE [LARGE SCALE GENOMIC DNA]</scope>
    <source>
        <strain evidence="1">NY0173</strain>
    </source>
</reference>
<evidence type="ECO:0000313" key="2">
    <source>
        <dbReference type="Proteomes" id="UP000265618"/>
    </source>
</evidence>
<keyword evidence="2" id="KW-1185">Reference proteome</keyword>
<comment type="caution">
    <text evidence="1">The sequence shown here is derived from an EMBL/GenBank/DDBJ whole genome shotgun (WGS) entry which is preliminary data.</text>
</comment>
<gene>
    <name evidence="1" type="ORF">KIPB_008013</name>
</gene>